<organism evidence="1 2">
    <name type="scientific">Cuscuta epithymum</name>
    <dbReference type="NCBI Taxonomy" id="186058"/>
    <lineage>
        <taxon>Eukaryota</taxon>
        <taxon>Viridiplantae</taxon>
        <taxon>Streptophyta</taxon>
        <taxon>Embryophyta</taxon>
        <taxon>Tracheophyta</taxon>
        <taxon>Spermatophyta</taxon>
        <taxon>Magnoliopsida</taxon>
        <taxon>eudicotyledons</taxon>
        <taxon>Gunneridae</taxon>
        <taxon>Pentapetalae</taxon>
        <taxon>asterids</taxon>
        <taxon>lamiids</taxon>
        <taxon>Solanales</taxon>
        <taxon>Convolvulaceae</taxon>
        <taxon>Cuscuteae</taxon>
        <taxon>Cuscuta</taxon>
        <taxon>Cuscuta subgen. Cuscuta</taxon>
    </lineage>
</organism>
<accession>A0AAV0FEJ4</accession>
<sequence length="140" mass="15307">MNASRVPPGRLRPPPVGSLAHLVSGPSGPVRPQPLSDDRHLICSFWRGRNPTATISPYNFQRDFHLGSSGNRVSLCFSAGVKLRTFDPLTPTVVGAFAALGHECIFSCLVEWEGIKKIVGNASVLVMLEMYQFLFSALMH</sequence>
<name>A0AAV0FEJ4_9ASTE</name>
<dbReference type="Proteomes" id="UP001152523">
    <property type="component" value="Unassembled WGS sequence"/>
</dbReference>
<dbReference type="EMBL" id="CAMAPF010000979">
    <property type="protein sequence ID" value="CAH9133918.1"/>
    <property type="molecule type" value="Genomic_DNA"/>
</dbReference>
<reference evidence="1" key="1">
    <citation type="submission" date="2022-07" db="EMBL/GenBank/DDBJ databases">
        <authorList>
            <person name="Macas J."/>
            <person name="Novak P."/>
            <person name="Neumann P."/>
        </authorList>
    </citation>
    <scope>NUCLEOTIDE SEQUENCE</scope>
</reference>
<protein>
    <submittedName>
        <fullName evidence="1">Uncharacterized protein</fullName>
    </submittedName>
</protein>
<comment type="caution">
    <text evidence="1">The sequence shown here is derived from an EMBL/GenBank/DDBJ whole genome shotgun (WGS) entry which is preliminary data.</text>
</comment>
<proteinExistence type="predicted"/>
<evidence type="ECO:0000313" key="1">
    <source>
        <dbReference type="EMBL" id="CAH9133918.1"/>
    </source>
</evidence>
<dbReference type="AlphaFoldDB" id="A0AAV0FEJ4"/>
<keyword evidence="2" id="KW-1185">Reference proteome</keyword>
<evidence type="ECO:0000313" key="2">
    <source>
        <dbReference type="Proteomes" id="UP001152523"/>
    </source>
</evidence>
<gene>
    <name evidence="1" type="ORF">CEPIT_LOCUS33314</name>
</gene>